<sequence>MNLHLSHELKI</sequence>
<protein>
    <submittedName>
        <fullName evidence="1">Uncharacterized protein</fullName>
    </submittedName>
</protein>
<accession>A0A2P2P8G0</accession>
<organism evidence="1">
    <name type="scientific">Rhizophora mucronata</name>
    <name type="common">Asiatic mangrove</name>
    <dbReference type="NCBI Taxonomy" id="61149"/>
    <lineage>
        <taxon>Eukaryota</taxon>
        <taxon>Viridiplantae</taxon>
        <taxon>Streptophyta</taxon>
        <taxon>Embryophyta</taxon>
        <taxon>Tracheophyta</taxon>
        <taxon>Spermatophyta</taxon>
        <taxon>Magnoliopsida</taxon>
        <taxon>eudicotyledons</taxon>
        <taxon>Gunneridae</taxon>
        <taxon>Pentapetalae</taxon>
        <taxon>rosids</taxon>
        <taxon>fabids</taxon>
        <taxon>Malpighiales</taxon>
        <taxon>Rhizophoraceae</taxon>
        <taxon>Rhizophora</taxon>
    </lineage>
</organism>
<evidence type="ECO:0000313" key="1">
    <source>
        <dbReference type="EMBL" id="MBX50989.1"/>
    </source>
</evidence>
<dbReference type="EMBL" id="GGEC01070505">
    <property type="protein sequence ID" value="MBX50989.1"/>
    <property type="molecule type" value="Transcribed_RNA"/>
</dbReference>
<reference evidence="1" key="1">
    <citation type="submission" date="2018-02" db="EMBL/GenBank/DDBJ databases">
        <title>Rhizophora mucronata_Transcriptome.</title>
        <authorList>
            <person name="Meera S.P."/>
            <person name="Sreeshan A."/>
            <person name="Augustine A."/>
        </authorList>
    </citation>
    <scope>NUCLEOTIDE SEQUENCE</scope>
    <source>
        <tissue evidence="1">Leaf</tissue>
    </source>
</reference>
<name>A0A2P2P8G0_RHIMU</name>
<proteinExistence type="predicted"/>